<gene>
    <name evidence="1" type="ORF">N0F65_009316</name>
</gene>
<dbReference type="AlphaFoldDB" id="A0AAV2YQP7"/>
<keyword evidence="2" id="KW-1185">Reference proteome</keyword>
<name>A0AAV2YQP7_9STRA</name>
<organism evidence="1 2">
    <name type="scientific">Lagenidium giganteum</name>
    <dbReference type="NCBI Taxonomy" id="4803"/>
    <lineage>
        <taxon>Eukaryota</taxon>
        <taxon>Sar</taxon>
        <taxon>Stramenopiles</taxon>
        <taxon>Oomycota</taxon>
        <taxon>Peronosporomycetes</taxon>
        <taxon>Pythiales</taxon>
        <taxon>Pythiaceae</taxon>
    </lineage>
</organism>
<proteinExistence type="predicted"/>
<comment type="caution">
    <text evidence="1">The sequence shown here is derived from an EMBL/GenBank/DDBJ whole genome shotgun (WGS) entry which is preliminary data.</text>
</comment>
<dbReference type="Proteomes" id="UP001146120">
    <property type="component" value="Unassembled WGS sequence"/>
</dbReference>
<sequence>MATRVGQPHAAVAASRVAADRCCRDAQRLLLGPHQRQSCGDVVALSQAAAAHRSLDSRPSPLSTTAVRVRAQQGVRESKLPGAGAVGDAMVVSDLACAAGGHHCKCFPQCRCVCAT</sequence>
<protein>
    <submittedName>
        <fullName evidence="1">Uncharacterized protein</fullName>
    </submittedName>
</protein>
<accession>A0AAV2YQP7</accession>
<reference evidence="1" key="2">
    <citation type="journal article" date="2023" name="Microbiol Resour">
        <title>Decontamination and Annotation of the Draft Genome Sequence of the Oomycete Lagenidium giganteum ARSEF 373.</title>
        <authorList>
            <person name="Morgan W.R."/>
            <person name="Tartar A."/>
        </authorList>
    </citation>
    <scope>NUCLEOTIDE SEQUENCE</scope>
    <source>
        <strain evidence="1">ARSEF 373</strain>
    </source>
</reference>
<evidence type="ECO:0000313" key="1">
    <source>
        <dbReference type="EMBL" id="DAZ97265.1"/>
    </source>
</evidence>
<reference evidence="1" key="1">
    <citation type="submission" date="2022-11" db="EMBL/GenBank/DDBJ databases">
        <authorList>
            <person name="Morgan W.R."/>
            <person name="Tartar A."/>
        </authorList>
    </citation>
    <scope>NUCLEOTIDE SEQUENCE</scope>
    <source>
        <strain evidence="1">ARSEF 373</strain>
    </source>
</reference>
<dbReference type="EMBL" id="DAKRPA010000141">
    <property type="protein sequence ID" value="DAZ97265.1"/>
    <property type="molecule type" value="Genomic_DNA"/>
</dbReference>
<evidence type="ECO:0000313" key="2">
    <source>
        <dbReference type="Proteomes" id="UP001146120"/>
    </source>
</evidence>